<dbReference type="SUPFAM" id="SSF55874">
    <property type="entry name" value="ATPase domain of HSP90 chaperone/DNA topoisomerase II/histidine kinase"/>
    <property type="match status" value="1"/>
</dbReference>
<organism evidence="18 19">
    <name type="scientific">Anatilimnocola aggregata</name>
    <dbReference type="NCBI Taxonomy" id="2528021"/>
    <lineage>
        <taxon>Bacteria</taxon>
        <taxon>Pseudomonadati</taxon>
        <taxon>Planctomycetota</taxon>
        <taxon>Planctomycetia</taxon>
        <taxon>Pirellulales</taxon>
        <taxon>Pirellulaceae</taxon>
        <taxon>Anatilimnocola</taxon>
    </lineage>
</organism>
<evidence type="ECO:0000256" key="3">
    <source>
        <dbReference type="ARBA" id="ARBA00004496"/>
    </source>
</evidence>
<protein>
    <recommendedName>
        <fullName evidence="5">Oxygen sensor histidine kinase NreB</fullName>
        <ecNumber evidence="4">2.7.13.3</ecNumber>
    </recommendedName>
    <alternativeName>
        <fullName evidence="15">Nitrogen regulation protein B</fullName>
    </alternativeName>
</protein>
<dbReference type="KEGG" id="aagg:ETAA8_40750"/>
<name>A0A517YFG8_9BACT</name>
<keyword evidence="16" id="KW-1133">Transmembrane helix</keyword>
<evidence type="ECO:0000313" key="19">
    <source>
        <dbReference type="Proteomes" id="UP000315017"/>
    </source>
</evidence>
<comment type="cofactor">
    <cofactor evidence="2">
        <name>[4Fe-4S] cluster</name>
        <dbReference type="ChEBI" id="CHEBI:49883"/>
    </cofactor>
</comment>
<dbReference type="InterPro" id="IPR036890">
    <property type="entry name" value="HATPase_C_sf"/>
</dbReference>
<dbReference type="GO" id="GO:0046872">
    <property type="term" value="F:metal ion binding"/>
    <property type="evidence" value="ECO:0007669"/>
    <property type="project" value="UniProtKB-KW"/>
</dbReference>
<evidence type="ECO:0000256" key="10">
    <source>
        <dbReference type="ARBA" id="ARBA00022777"/>
    </source>
</evidence>
<dbReference type="GO" id="GO:0051539">
    <property type="term" value="F:4 iron, 4 sulfur cluster binding"/>
    <property type="evidence" value="ECO:0007669"/>
    <property type="project" value="UniProtKB-KW"/>
</dbReference>
<keyword evidence="16" id="KW-0472">Membrane</keyword>
<evidence type="ECO:0000256" key="14">
    <source>
        <dbReference type="ARBA" id="ARBA00024827"/>
    </source>
</evidence>
<dbReference type="Pfam" id="PF07730">
    <property type="entry name" value="HisKA_3"/>
    <property type="match status" value="1"/>
</dbReference>
<evidence type="ECO:0000256" key="11">
    <source>
        <dbReference type="ARBA" id="ARBA00023004"/>
    </source>
</evidence>
<evidence type="ECO:0000256" key="12">
    <source>
        <dbReference type="ARBA" id="ARBA00023012"/>
    </source>
</evidence>
<dbReference type="InterPro" id="IPR050482">
    <property type="entry name" value="Sensor_HK_TwoCompSys"/>
</dbReference>
<dbReference type="PANTHER" id="PTHR24421">
    <property type="entry name" value="NITRATE/NITRITE SENSOR PROTEIN NARX-RELATED"/>
    <property type="match status" value="1"/>
</dbReference>
<dbReference type="Gene3D" id="3.30.565.10">
    <property type="entry name" value="Histidine kinase-like ATPase, C-terminal domain"/>
    <property type="match status" value="1"/>
</dbReference>
<comment type="function">
    <text evidence="14">Member of the two-component regulatory system NreB/NreC involved in the control of dissimilatory nitrate/nitrite reduction in response to oxygen. NreB functions as a direct oxygen sensor histidine kinase which is autophosphorylated, in the absence of oxygen, probably at the conserved histidine residue, and transfers its phosphate group probably to a conserved aspartate residue of NreC. NreB/NreC activates the expression of the nitrate (narGHJI) and nitrite (nir) reductase operons, as well as the putative nitrate transporter gene narT.</text>
</comment>
<reference evidence="18 19" key="1">
    <citation type="submission" date="2019-02" db="EMBL/GenBank/DDBJ databases">
        <title>Deep-cultivation of Planctomycetes and their phenomic and genomic characterization uncovers novel biology.</title>
        <authorList>
            <person name="Wiegand S."/>
            <person name="Jogler M."/>
            <person name="Boedeker C."/>
            <person name="Pinto D."/>
            <person name="Vollmers J."/>
            <person name="Rivas-Marin E."/>
            <person name="Kohn T."/>
            <person name="Peeters S.H."/>
            <person name="Heuer A."/>
            <person name="Rast P."/>
            <person name="Oberbeckmann S."/>
            <person name="Bunk B."/>
            <person name="Jeske O."/>
            <person name="Meyerdierks A."/>
            <person name="Storesund J.E."/>
            <person name="Kallscheuer N."/>
            <person name="Luecker S."/>
            <person name="Lage O.M."/>
            <person name="Pohl T."/>
            <person name="Merkel B.J."/>
            <person name="Hornburger P."/>
            <person name="Mueller R.-W."/>
            <person name="Bruemmer F."/>
            <person name="Labrenz M."/>
            <person name="Spormann A.M."/>
            <person name="Op den Camp H."/>
            <person name="Overmann J."/>
            <person name="Amann R."/>
            <person name="Jetten M.S.M."/>
            <person name="Mascher T."/>
            <person name="Medema M.H."/>
            <person name="Devos D.P."/>
            <person name="Kaster A.-K."/>
            <person name="Ovreas L."/>
            <person name="Rohde M."/>
            <person name="Galperin M.Y."/>
            <person name="Jogler C."/>
        </authorList>
    </citation>
    <scope>NUCLEOTIDE SEQUENCE [LARGE SCALE GENOMIC DNA]</scope>
    <source>
        <strain evidence="18 19">ETA_A8</strain>
    </source>
</reference>
<dbReference type="EC" id="2.7.13.3" evidence="4"/>
<dbReference type="GO" id="GO:0046983">
    <property type="term" value="F:protein dimerization activity"/>
    <property type="evidence" value="ECO:0007669"/>
    <property type="project" value="InterPro"/>
</dbReference>
<keyword evidence="11" id="KW-0408">Iron</keyword>
<dbReference type="InterPro" id="IPR011712">
    <property type="entry name" value="Sig_transdc_His_kin_sub3_dim/P"/>
</dbReference>
<dbReference type="Pfam" id="PF02518">
    <property type="entry name" value="HATPase_c"/>
    <property type="match status" value="1"/>
</dbReference>
<evidence type="ECO:0000256" key="15">
    <source>
        <dbReference type="ARBA" id="ARBA00030800"/>
    </source>
</evidence>
<keyword evidence="9" id="KW-0479">Metal-binding</keyword>
<dbReference type="Proteomes" id="UP000315017">
    <property type="component" value="Chromosome"/>
</dbReference>
<comment type="catalytic activity">
    <reaction evidence="1">
        <text>ATP + protein L-histidine = ADP + protein N-phospho-L-histidine.</text>
        <dbReference type="EC" id="2.7.13.3"/>
    </reaction>
</comment>
<evidence type="ECO:0000256" key="6">
    <source>
        <dbReference type="ARBA" id="ARBA00022485"/>
    </source>
</evidence>
<keyword evidence="6" id="KW-0004">4Fe-4S</keyword>
<evidence type="ECO:0000256" key="9">
    <source>
        <dbReference type="ARBA" id="ARBA00022723"/>
    </source>
</evidence>
<dbReference type="SMART" id="SM00387">
    <property type="entry name" value="HATPase_c"/>
    <property type="match status" value="1"/>
</dbReference>
<accession>A0A517YFG8</accession>
<feature type="domain" description="Histidine kinase" evidence="17">
    <location>
        <begin position="514"/>
        <end position="603"/>
    </location>
</feature>
<dbReference type="AlphaFoldDB" id="A0A517YFG8"/>
<evidence type="ECO:0000256" key="7">
    <source>
        <dbReference type="ARBA" id="ARBA00022490"/>
    </source>
</evidence>
<evidence type="ECO:0000256" key="1">
    <source>
        <dbReference type="ARBA" id="ARBA00000085"/>
    </source>
</evidence>
<dbReference type="PROSITE" id="PS50109">
    <property type="entry name" value="HIS_KIN"/>
    <property type="match status" value="1"/>
</dbReference>
<evidence type="ECO:0000256" key="16">
    <source>
        <dbReference type="SAM" id="Phobius"/>
    </source>
</evidence>
<evidence type="ECO:0000259" key="17">
    <source>
        <dbReference type="PROSITE" id="PS50109"/>
    </source>
</evidence>
<keyword evidence="8 18" id="KW-0808">Transferase</keyword>
<dbReference type="InterPro" id="IPR004358">
    <property type="entry name" value="Sig_transdc_His_kin-like_C"/>
</dbReference>
<keyword evidence="10 18" id="KW-0418">Kinase</keyword>
<dbReference type="EMBL" id="CP036274">
    <property type="protein sequence ID" value="QDU28969.1"/>
    <property type="molecule type" value="Genomic_DNA"/>
</dbReference>
<evidence type="ECO:0000256" key="8">
    <source>
        <dbReference type="ARBA" id="ARBA00022679"/>
    </source>
</evidence>
<dbReference type="Pfam" id="PF04392">
    <property type="entry name" value="ABC_sub_bind"/>
    <property type="match status" value="1"/>
</dbReference>
<dbReference type="PRINTS" id="PR00344">
    <property type="entry name" value="BCTRLSENSOR"/>
</dbReference>
<dbReference type="InterPro" id="IPR003594">
    <property type="entry name" value="HATPase_dom"/>
</dbReference>
<evidence type="ECO:0000256" key="13">
    <source>
        <dbReference type="ARBA" id="ARBA00023014"/>
    </source>
</evidence>
<keyword evidence="7" id="KW-0963">Cytoplasm</keyword>
<dbReference type="Gene3D" id="3.40.50.2300">
    <property type="match status" value="2"/>
</dbReference>
<evidence type="ECO:0000313" key="18">
    <source>
        <dbReference type="EMBL" id="QDU28969.1"/>
    </source>
</evidence>
<comment type="subcellular location">
    <subcellularLocation>
        <location evidence="3">Cytoplasm</location>
    </subcellularLocation>
</comment>
<dbReference type="InterPro" id="IPR007487">
    <property type="entry name" value="ABC_transpt-TYRBP-like"/>
</dbReference>
<evidence type="ECO:0000256" key="5">
    <source>
        <dbReference type="ARBA" id="ARBA00017322"/>
    </source>
</evidence>
<dbReference type="GO" id="GO:0016020">
    <property type="term" value="C:membrane"/>
    <property type="evidence" value="ECO:0007669"/>
    <property type="project" value="InterPro"/>
</dbReference>
<keyword evidence="13" id="KW-0411">Iron-sulfur</keyword>
<dbReference type="GO" id="GO:0005737">
    <property type="term" value="C:cytoplasm"/>
    <property type="evidence" value="ECO:0007669"/>
    <property type="project" value="UniProtKB-SubCell"/>
</dbReference>
<dbReference type="GO" id="GO:0000155">
    <property type="term" value="F:phosphorelay sensor kinase activity"/>
    <property type="evidence" value="ECO:0007669"/>
    <property type="project" value="InterPro"/>
</dbReference>
<dbReference type="InterPro" id="IPR005467">
    <property type="entry name" value="His_kinase_dom"/>
</dbReference>
<keyword evidence="12" id="KW-0902">Two-component regulatory system</keyword>
<keyword evidence="16" id="KW-0812">Transmembrane</keyword>
<evidence type="ECO:0000256" key="4">
    <source>
        <dbReference type="ARBA" id="ARBA00012438"/>
    </source>
</evidence>
<dbReference type="CDD" id="cd16917">
    <property type="entry name" value="HATPase_UhpB-NarQ-NarX-like"/>
    <property type="match status" value="1"/>
</dbReference>
<proteinExistence type="predicted"/>
<keyword evidence="19" id="KW-1185">Reference proteome</keyword>
<sequence length="606" mass="67771">MSLLKSFAENSRDRWCIRNLAFTCVIWSVAIPSFAHEQRPRSAKQIVILYTHRTLTPINADWDRGIRSALTTGFDEPLDIEIEYLNLVRHKDPDYLRGWIELLKTKYAAKPPDLVIPVYMPAIEFTLKYRETIFPNVPIVFCSAPAKLAERAHGQPKVTGVAFRLDIAGTVETAQRLHPAHNRLMVLSGSSEPERALKRATQDAIRVMSTGMEIDFVEGLPRSQLLEKVEAADRNTSILMLTYEEDTVGNNYSTVEIVEQMSTESSVPVYGLYDTLLGHGIVGGSLQSAEAQGKLAGGLAVRVLKGERPEDMPIVGLDTVRMVFDARQLRRLNISMRSLPPDSRVLFREPTFWEQFGAYVLLGGAAIVLQSLIITTLLVNRSRRVVAEHEARDLAGKILTAQEDERRYLAREMHDDLSQRLAASAIEAGNLEQRFQESPESCESLGKLKKNLIAICDDVHRLSRQIHPAILDDFGLADALHSECDHFADRERVIVEFRSGELPANLPKAIALCLYRIAQEALWNAAKYAHTKRVVVELNADPEFVHLEIRDFGRGFEPLQVAESHGLGLASMKERARLVRGTIIIDSSPGKGAKITVQVPLPEHEA</sequence>
<dbReference type="Gene3D" id="1.20.5.1930">
    <property type="match status" value="1"/>
</dbReference>
<feature type="transmembrane region" description="Helical" evidence="16">
    <location>
        <begin position="356"/>
        <end position="379"/>
    </location>
</feature>
<gene>
    <name evidence="18" type="primary">nreB_2</name>
    <name evidence="18" type="ORF">ETAA8_40750</name>
</gene>
<evidence type="ECO:0000256" key="2">
    <source>
        <dbReference type="ARBA" id="ARBA00001966"/>
    </source>
</evidence>